<feature type="chain" id="PRO_5046469555" evidence="1">
    <location>
        <begin position="22"/>
        <end position="1151"/>
    </location>
</feature>
<organism evidence="2 3">
    <name type="scientific">Flavobacterium sedimenticola</name>
    <dbReference type="NCBI Taxonomy" id="3043286"/>
    <lineage>
        <taxon>Bacteria</taxon>
        <taxon>Pseudomonadati</taxon>
        <taxon>Bacteroidota</taxon>
        <taxon>Flavobacteriia</taxon>
        <taxon>Flavobacteriales</taxon>
        <taxon>Flavobacteriaceae</taxon>
        <taxon>Flavobacterium</taxon>
    </lineage>
</organism>
<accession>A0ABT6XSG4</accession>
<proteinExistence type="predicted"/>
<keyword evidence="1" id="KW-0732">Signal</keyword>
<dbReference type="Gene3D" id="2.60.40.10">
    <property type="entry name" value="Immunoglobulins"/>
    <property type="match status" value="3"/>
</dbReference>
<dbReference type="RefSeq" id="WP_283239697.1">
    <property type="nucleotide sequence ID" value="NZ_JASGBP010000008.1"/>
</dbReference>
<name>A0ABT6XSG4_9FLAO</name>
<evidence type="ECO:0000313" key="3">
    <source>
        <dbReference type="Proteomes" id="UP001230035"/>
    </source>
</evidence>
<dbReference type="InterPro" id="IPR013783">
    <property type="entry name" value="Ig-like_fold"/>
</dbReference>
<dbReference type="Pfam" id="PF13585">
    <property type="entry name" value="CHU_C"/>
    <property type="match status" value="1"/>
</dbReference>
<dbReference type="InterPro" id="IPR026341">
    <property type="entry name" value="T9SS_type_B"/>
</dbReference>
<feature type="signal peptide" evidence="1">
    <location>
        <begin position="1"/>
        <end position="21"/>
    </location>
</feature>
<evidence type="ECO:0000256" key="1">
    <source>
        <dbReference type="SAM" id="SignalP"/>
    </source>
</evidence>
<dbReference type="Proteomes" id="UP001230035">
    <property type="component" value="Unassembled WGS sequence"/>
</dbReference>
<dbReference type="EMBL" id="JASGBP010000008">
    <property type="protein sequence ID" value="MDI9258020.1"/>
    <property type="molecule type" value="Genomic_DNA"/>
</dbReference>
<keyword evidence="3" id="KW-1185">Reference proteome</keyword>
<protein>
    <submittedName>
        <fullName evidence="2">Gliding motility-associated C-terminal domain-containing protein</fullName>
    </submittedName>
</protein>
<sequence>MVGFKLKFSLFLLFFSQLVFSQLSNFTLTVSHTNETCPNNGSLTFSVSNTVPGSTVVYAIYLLPNTTTPISLQSTNTLSGLNSGTYRIVATQSLNGNTGTQQQDVIIEDDVDTLTYQMTSANEICGFDGTITVNTITGTAVSYEIFSGPVIKPSQPSNVFTSLTTGTYQIRVYDNCGEGVVQTFTVQYTNPAIVFDVDEPALSGCNSVRVGADFTSLLAYPQGIVKFPLQITTTVFPPSGPPVTFNQTVNSGIGFTQIIPLYNPQPYNYTFTITDGCGVVYTLNGVVDNLSVEAGYLILPDGCLHKRAVFFNVSAVTLVSAPAGFSTSLPISYTSQIINNMVSAGGLIGGTYVFETIDICGIPQVFTIEIIITPPPPPSHIEFNINCITGSLIIYDIQQVIMVSGPANYPIPLPHDYTGSINSSNYIGFNAIPVGMYTFNVIDLCGESHVLVIALLPPPQPVTIDVLEGCQEGLGTVRINWQFVTANMISAPPTYGFPLPHDLASFIMINGVLILNSLPAGDYVIQATNSCNTIENIAFTILGYQDDTAVDIIPNCGSFDLNLMHSSTNIIGTTFWLQKLNPATGIWGHPFTGNAYTDGTMPTTQNSVLLTNNTTNYNLAYQGHFRILKVFTSYASNSEGSQMCYKVIHEFDYNGLPMITDVYSISCGATFEVVVMAVGFDPLQYRITTRNGQPFLVQNGNSNVFTGLIPATYNFQVEDACGNILNSLFEISNPNPMVITANPISCNGETLTLSVPDFSFFQYQWWKDNDATVIVGNSSSLVIPSFNAAQHNGTYHVSISYGNNPASCLNQVLDYTINVSVTQPNAGLDGIYTYCGSQGTIDLFSLLQGSFDAGGVWQEITNSGTVNGNFWNSASVAFGTYQFQYAVSGSCNQTDDAFVTVTLNQIPATPTASADSIVCDTGTLHLYAVSQAGVSYQWTGPNGFLSSNQNPVIPSISSANSGVYTVSAMLQNCPSGEASVTVNVNSLPEFTVQQECLNQDYVVTVLPLANSFNPLSASFAWTGPNNFTANQNPIVITQGDTGVYQVTVTDENGCSVAQSTEIIRTICFIPNVITPNNDMLNDSFDLTGFDVDRLEIYNRWGRKVYEKDNYTNEWHGQNRQGERLPDSTYYYILNFRSGENKAGWIFLSANQ</sequence>
<dbReference type="NCBIfam" id="TIGR04131">
    <property type="entry name" value="Bac_Flav_CTERM"/>
    <property type="match status" value="1"/>
</dbReference>
<comment type="caution">
    <text evidence="2">The sequence shown here is derived from an EMBL/GenBank/DDBJ whole genome shotgun (WGS) entry which is preliminary data.</text>
</comment>
<gene>
    <name evidence="2" type="ORF">QHT84_11405</name>
</gene>
<evidence type="ECO:0000313" key="2">
    <source>
        <dbReference type="EMBL" id="MDI9258020.1"/>
    </source>
</evidence>
<reference evidence="2 3" key="1">
    <citation type="submission" date="2023-05" db="EMBL/GenBank/DDBJ databases">
        <title>Flavobacterium sedimenti sp. nov., isolated from the sediment.</title>
        <authorList>
            <person name="Wu N."/>
        </authorList>
    </citation>
    <scope>NUCLEOTIDE SEQUENCE [LARGE SCALE GENOMIC DNA]</scope>
    <source>
        <strain evidence="2 3">YZ-48</strain>
    </source>
</reference>